<comment type="catalytic activity">
    <reaction evidence="1">
        <text>Catalyzes the rearrangement of -S-S- bonds in proteins.</text>
        <dbReference type="EC" id="5.3.4.1"/>
    </reaction>
</comment>
<dbReference type="PANTHER" id="PTHR45672:SF11">
    <property type="entry name" value="PROTEIN DISULFIDE-ISOMERASE C17H9.14C"/>
    <property type="match status" value="1"/>
</dbReference>
<evidence type="ECO:0000256" key="9">
    <source>
        <dbReference type="RuleBase" id="RU004208"/>
    </source>
</evidence>
<keyword evidence="5" id="KW-0677">Repeat</keyword>
<dbReference type="InterPro" id="IPR036356">
    <property type="entry name" value="ERp29_C_sf"/>
</dbReference>
<dbReference type="GO" id="GO:0005783">
    <property type="term" value="C:endoplasmic reticulum"/>
    <property type="evidence" value="ECO:0007669"/>
    <property type="project" value="InterPro"/>
</dbReference>
<sequence length="374" mass="40029">MCTKMTRISQLLTASLAIFGSSVAAAVVDLTPSNFDEIVHNSGKPALVEFFAPWCGHCKNLAPVYEELGQQYEFAKDKVTIAKVDADEHKSLGRDYGVQGFPTLKWFDGKSKEPQDYKSGRDIDSLAGFITDKTGIKPKVKKGIPSPVEMLNDKTFKEQIGGEKDALVAFTAPWCGHCKSLAPTWEKLAADFAAETGVLIAKVDCEAENAKAVAKAAGIKSYPTINYYPAGSVDAVPYTGGRTEDALVQFVNSKAGTHRIAGGGLDKLAGTIPSLDALLANLKTGEASASAYAELETAAKAVQDKSAEYYGKVAAKLQENGEYAAKELARLQGLMGQAMNKGGLKQEKMDDLIVRSNILSRFLGSGKEEGKDEL</sequence>
<evidence type="ECO:0000256" key="8">
    <source>
        <dbReference type="ARBA" id="ARBA00023284"/>
    </source>
</evidence>
<dbReference type="PROSITE" id="PS51352">
    <property type="entry name" value="THIOREDOXIN_2"/>
    <property type="match status" value="2"/>
</dbReference>
<dbReference type="VEuPathDB" id="FungiDB:BTJ68_12564"/>
<keyword evidence="7" id="KW-0413">Isomerase</keyword>
<keyword evidence="8" id="KW-0676">Redox-active center</keyword>
<feature type="signal peptide" evidence="10">
    <location>
        <begin position="1"/>
        <end position="26"/>
    </location>
</feature>
<accession>A0A3M7G8Q8</accession>
<dbReference type="SUPFAM" id="SSF52833">
    <property type="entry name" value="Thioredoxin-like"/>
    <property type="match status" value="2"/>
</dbReference>
<keyword evidence="6" id="KW-1015">Disulfide bond</keyword>
<dbReference type="InterPro" id="IPR005788">
    <property type="entry name" value="PDI_thioredoxin-like_dom"/>
</dbReference>
<dbReference type="NCBIfam" id="TIGR01126">
    <property type="entry name" value="pdi_dom"/>
    <property type="match status" value="2"/>
</dbReference>
<evidence type="ECO:0000313" key="13">
    <source>
        <dbReference type="Proteomes" id="UP000281468"/>
    </source>
</evidence>
<dbReference type="AlphaFoldDB" id="A0A3M7G8Q8"/>
<feature type="chain" id="PRO_5018058379" description="protein disulfide-isomerase" evidence="10">
    <location>
        <begin position="27"/>
        <end position="374"/>
    </location>
</feature>
<dbReference type="CDD" id="cd02998">
    <property type="entry name" value="PDI_a_ERp38"/>
    <property type="match status" value="1"/>
</dbReference>
<dbReference type="Pfam" id="PF07749">
    <property type="entry name" value="ERp29"/>
    <property type="match status" value="1"/>
</dbReference>
<feature type="domain" description="Thioredoxin" evidence="11">
    <location>
        <begin position="140"/>
        <end position="256"/>
    </location>
</feature>
<evidence type="ECO:0000256" key="1">
    <source>
        <dbReference type="ARBA" id="ARBA00001182"/>
    </source>
</evidence>
<dbReference type="EMBL" id="QWIQ01000261">
    <property type="protein sequence ID" value="RMY97549.1"/>
    <property type="molecule type" value="Genomic_DNA"/>
</dbReference>
<dbReference type="PANTHER" id="PTHR45672">
    <property type="entry name" value="PROTEIN DISULFIDE-ISOMERASE C17H9.14C-RELATED"/>
    <property type="match status" value="1"/>
</dbReference>
<protein>
    <recommendedName>
        <fullName evidence="3">protein disulfide-isomerase</fullName>
        <ecNumber evidence="3">5.3.4.1</ecNumber>
    </recommendedName>
</protein>
<evidence type="ECO:0000256" key="10">
    <source>
        <dbReference type="SAM" id="SignalP"/>
    </source>
</evidence>
<dbReference type="InterPro" id="IPR013766">
    <property type="entry name" value="Thioredoxin_domain"/>
</dbReference>
<evidence type="ECO:0000256" key="7">
    <source>
        <dbReference type="ARBA" id="ARBA00023235"/>
    </source>
</evidence>
<evidence type="ECO:0000256" key="2">
    <source>
        <dbReference type="ARBA" id="ARBA00006347"/>
    </source>
</evidence>
<dbReference type="Pfam" id="PF00085">
    <property type="entry name" value="Thioredoxin"/>
    <property type="match status" value="2"/>
</dbReference>
<dbReference type="FunFam" id="3.40.30.10:FF:000032">
    <property type="entry name" value="Protein disulfide-isomerase A6 homolog"/>
    <property type="match status" value="1"/>
</dbReference>
<dbReference type="InterPro" id="IPR051063">
    <property type="entry name" value="PDI"/>
</dbReference>
<dbReference type="PRINTS" id="PR00421">
    <property type="entry name" value="THIOREDOXIN"/>
</dbReference>
<keyword evidence="4 10" id="KW-0732">Signal</keyword>
<dbReference type="Proteomes" id="UP000281468">
    <property type="component" value="Unassembled WGS sequence"/>
</dbReference>
<dbReference type="PROSITE" id="PS00194">
    <property type="entry name" value="THIOREDOXIN_1"/>
    <property type="match status" value="2"/>
</dbReference>
<feature type="domain" description="Thioredoxin" evidence="11">
    <location>
        <begin position="16"/>
        <end position="135"/>
    </location>
</feature>
<comment type="similarity">
    <text evidence="2 9">Belongs to the protein disulfide isomerase family.</text>
</comment>
<dbReference type="InterPro" id="IPR017937">
    <property type="entry name" value="Thioredoxin_CS"/>
</dbReference>
<gene>
    <name evidence="12" type="ORF">D0862_08007</name>
</gene>
<organism evidence="12 13">
    <name type="scientific">Hortaea werneckii</name>
    <name type="common">Black yeast</name>
    <name type="synonym">Cladosporium werneckii</name>
    <dbReference type="NCBI Taxonomy" id="91943"/>
    <lineage>
        <taxon>Eukaryota</taxon>
        <taxon>Fungi</taxon>
        <taxon>Dikarya</taxon>
        <taxon>Ascomycota</taxon>
        <taxon>Pezizomycotina</taxon>
        <taxon>Dothideomycetes</taxon>
        <taxon>Dothideomycetidae</taxon>
        <taxon>Mycosphaerellales</taxon>
        <taxon>Teratosphaeriaceae</taxon>
        <taxon>Hortaea</taxon>
    </lineage>
</organism>
<evidence type="ECO:0000256" key="3">
    <source>
        <dbReference type="ARBA" id="ARBA00012723"/>
    </source>
</evidence>
<evidence type="ECO:0000256" key="6">
    <source>
        <dbReference type="ARBA" id="ARBA00023157"/>
    </source>
</evidence>
<dbReference type="Gene3D" id="1.20.1150.12">
    <property type="entry name" value="Endoplasmic reticulum resident protein 29, C-terminal domain"/>
    <property type="match status" value="1"/>
</dbReference>
<evidence type="ECO:0000256" key="4">
    <source>
        <dbReference type="ARBA" id="ARBA00022729"/>
    </source>
</evidence>
<dbReference type="GO" id="GO:0006457">
    <property type="term" value="P:protein folding"/>
    <property type="evidence" value="ECO:0007669"/>
    <property type="project" value="TreeGrafter"/>
</dbReference>
<dbReference type="GO" id="GO:0003756">
    <property type="term" value="F:protein disulfide isomerase activity"/>
    <property type="evidence" value="ECO:0007669"/>
    <property type="project" value="UniProtKB-EC"/>
</dbReference>
<evidence type="ECO:0000259" key="11">
    <source>
        <dbReference type="PROSITE" id="PS51352"/>
    </source>
</evidence>
<reference evidence="12 13" key="1">
    <citation type="journal article" date="2018" name="BMC Genomics">
        <title>Genomic evidence for intraspecific hybridization in a clonal and extremely halotolerant yeast.</title>
        <authorList>
            <person name="Gostincar C."/>
            <person name="Stajich J.E."/>
            <person name="Zupancic J."/>
            <person name="Zalar P."/>
            <person name="Gunde-Cimerman N."/>
        </authorList>
    </citation>
    <scope>NUCLEOTIDE SEQUENCE [LARGE SCALE GENOMIC DNA]</scope>
    <source>
        <strain evidence="12 13">EXF-171</strain>
    </source>
</reference>
<name>A0A3M7G8Q8_HORWE</name>
<evidence type="ECO:0000256" key="5">
    <source>
        <dbReference type="ARBA" id="ARBA00022737"/>
    </source>
</evidence>
<comment type="caution">
    <text evidence="12">The sequence shown here is derived from an EMBL/GenBank/DDBJ whole genome shotgun (WGS) entry which is preliminary data.</text>
</comment>
<proteinExistence type="inferred from homology"/>
<dbReference type="InterPro" id="IPR011679">
    <property type="entry name" value="ERp29_C"/>
</dbReference>
<dbReference type="Gene3D" id="3.40.30.10">
    <property type="entry name" value="Glutaredoxin"/>
    <property type="match status" value="2"/>
</dbReference>
<dbReference type="EC" id="5.3.4.1" evidence="3"/>
<evidence type="ECO:0000313" key="12">
    <source>
        <dbReference type="EMBL" id="RMY97549.1"/>
    </source>
</evidence>
<dbReference type="SUPFAM" id="SSF47933">
    <property type="entry name" value="ERP29 C domain-like"/>
    <property type="match status" value="1"/>
</dbReference>
<dbReference type="InterPro" id="IPR036249">
    <property type="entry name" value="Thioredoxin-like_sf"/>
</dbReference>